<feature type="transmembrane region" description="Helical" evidence="8">
    <location>
        <begin position="241"/>
        <end position="259"/>
    </location>
</feature>
<dbReference type="EMBL" id="JABBXD010000013">
    <property type="protein sequence ID" value="MBD3587402.1"/>
    <property type="molecule type" value="Genomic_DNA"/>
</dbReference>
<feature type="transmembrane region" description="Helical" evidence="8">
    <location>
        <begin position="338"/>
        <end position="357"/>
    </location>
</feature>
<keyword evidence="3 7" id="KW-0812">Transmembrane</keyword>
<sequence>MWIANLPPFVVFFVFALFAPVLKGRLRALLLLAPVWGGLNLAMTAADSGGVTWQFTDLILDLYYVDRLSLLFGYLFHIAAFIALIYSLHVKDSVQQVSGLLYAGSALGAVFAGDMLTVFIFWELLAVTSAFLIWARRTPEAIRAANRYVVIQVLSGVLMLTGVVMLYQQTGTLRLAYIGLEGTAAWLIFIALGIKCAFPFFHTWLTDAYPLATPTGTLYLSAFTTKVAIYLLARTFPGEPLLIYIGAAMTCFPIFYAVIENDLRKVLAYSLINQLGFMVCGIGVGTALALNGAVAHAFNDVIFKGLLFMTMGAVLTRVGHVNGSDLGGLYKTMPRTTVFCLVGAASISAFPLFSGFVSKSMVMAALLEQDQLIVWLMLLFASAGVFHHAGIKIPFFAFFAHDSGLRPKEAPLNMQLAMAIGAILCIAIGVHPEWLYGLLPWQNDYSPYDMTHTLTQLQLLFFSALAFVWLNKQGLYPPELRSVNIDVEWFYRRLLPASGNRVVNTLVNARSAFRQNVRIIADQFARRSTPMPTGTVTILTRRMAWVFIALMLLVIGSLLL</sequence>
<evidence type="ECO:0000256" key="6">
    <source>
        <dbReference type="ARBA" id="ARBA00023136"/>
    </source>
</evidence>
<keyword evidence="2" id="KW-1003">Cell membrane</keyword>
<evidence type="ECO:0000259" key="9">
    <source>
        <dbReference type="Pfam" id="PF00361"/>
    </source>
</evidence>
<comment type="subcellular location">
    <subcellularLocation>
        <location evidence="1">Cell membrane</location>
        <topology evidence="1">Multi-pass membrane protein</topology>
    </subcellularLocation>
    <subcellularLocation>
        <location evidence="7">Membrane</location>
        <topology evidence="7">Multi-pass membrane protein</topology>
    </subcellularLocation>
</comment>
<dbReference type="InterPro" id="IPR001750">
    <property type="entry name" value="ND/Mrp_TM"/>
</dbReference>
<gene>
    <name evidence="10" type="ORF">HHX48_16820</name>
</gene>
<dbReference type="Pfam" id="PF00361">
    <property type="entry name" value="Proton_antipo_M"/>
    <property type="match status" value="1"/>
</dbReference>
<feature type="transmembrane region" description="Helical" evidence="8">
    <location>
        <begin position="145"/>
        <end position="167"/>
    </location>
</feature>
<evidence type="ECO:0000256" key="2">
    <source>
        <dbReference type="ARBA" id="ARBA00022475"/>
    </source>
</evidence>
<dbReference type="Proteomes" id="UP000624419">
    <property type="component" value="Unassembled WGS sequence"/>
</dbReference>
<feature type="transmembrane region" description="Helical" evidence="8">
    <location>
        <begin position="450"/>
        <end position="470"/>
    </location>
</feature>
<evidence type="ECO:0000256" key="1">
    <source>
        <dbReference type="ARBA" id="ARBA00004651"/>
    </source>
</evidence>
<reference evidence="10 11" key="1">
    <citation type="submission" date="2020-04" db="EMBL/GenBank/DDBJ databases">
        <title>Salinimonas sp. HHU 13199.</title>
        <authorList>
            <person name="Cui X."/>
            <person name="Zhang D."/>
        </authorList>
    </citation>
    <scope>NUCLEOTIDE SEQUENCE [LARGE SCALE GENOMIC DNA]</scope>
    <source>
        <strain evidence="10 11">HHU 13199</strain>
    </source>
</reference>
<name>A0ABR8LMH6_9ALTE</name>
<feature type="transmembrane region" description="Helical" evidence="8">
    <location>
        <begin position="301"/>
        <end position="318"/>
    </location>
</feature>
<evidence type="ECO:0000313" key="10">
    <source>
        <dbReference type="EMBL" id="MBD3587402.1"/>
    </source>
</evidence>
<keyword evidence="6 8" id="KW-0472">Membrane</keyword>
<feature type="transmembrane region" description="Helical" evidence="8">
    <location>
        <begin position="100"/>
        <end position="125"/>
    </location>
</feature>
<feature type="transmembrane region" description="Helical" evidence="8">
    <location>
        <begin position="68"/>
        <end position="88"/>
    </location>
</feature>
<dbReference type="InterPro" id="IPR052175">
    <property type="entry name" value="ComplexI-like_HydComp"/>
</dbReference>
<keyword evidence="5" id="KW-0560">Oxidoreductase</keyword>
<feature type="transmembrane region" description="Helical" evidence="8">
    <location>
        <begin position="179"/>
        <end position="201"/>
    </location>
</feature>
<evidence type="ECO:0000256" key="7">
    <source>
        <dbReference type="RuleBase" id="RU000320"/>
    </source>
</evidence>
<comment type="caution">
    <text evidence="10">The sequence shown here is derived from an EMBL/GenBank/DDBJ whole genome shotgun (WGS) entry which is preliminary data.</text>
</comment>
<feature type="transmembrane region" description="Helical" evidence="8">
    <location>
        <begin position="6"/>
        <end position="22"/>
    </location>
</feature>
<feature type="transmembrane region" description="Helical" evidence="8">
    <location>
        <begin position="29"/>
        <end position="48"/>
    </location>
</feature>
<feature type="transmembrane region" description="Helical" evidence="8">
    <location>
        <begin position="412"/>
        <end position="430"/>
    </location>
</feature>
<keyword evidence="11" id="KW-1185">Reference proteome</keyword>
<evidence type="ECO:0000256" key="4">
    <source>
        <dbReference type="ARBA" id="ARBA00022989"/>
    </source>
</evidence>
<evidence type="ECO:0000256" key="8">
    <source>
        <dbReference type="SAM" id="Phobius"/>
    </source>
</evidence>
<feature type="domain" description="NADH:quinone oxidoreductase/Mrp antiporter transmembrane" evidence="9">
    <location>
        <begin position="112"/>
        <end position="382"/>
    </location>
</feature>
<organism evidence="10 11">
    <name type="scientific">Salinimonas profundi</name>
    <dbReference type="NCBI Taxonomy" id="2729140"/>
    <lineage>
        <taxon>Bacteria</taxon>
        <taxon>Pseudomonadati</taxon>
        <taxon>Pseudomonadota</taxon>
        <taxon>Gammaproteobacteria</taxon>
        <taxon>Alteromonadales</taxon>
        <taxon>Alteromonadaceae</taxon>
        <taxon>Alteromonas/Salinimonas group</taxon>
        <taxon>Salinimonas</taxon>
    </lineage>
</organism>
<feature type="transmembrane region" description="Helical" evidence="8">
    <location>
        <begin position="266"/>
        <end position="289"/>
    </location>
</feature>
<accession>A0ABR8LMH6</accession>
<dbReference type="PANTHER" id="PTHR42682:SF4">
    <property type="entry name" value="NADH-UBIQUINONE_PLASTOQUINONE"/>
    <property type="match status" value="1"/>
</dbReference>
<dbReference type="PRINTS" id="PR01434">
    <property type="entry name" value="NADHDHGNASE5"/>
</dbReference>
<dbReference type="NCBIfam" id="NF009310">
    <property type="entry name" value="PRK12668.1"/>
    <property type="match status" value="1"/>
</dbReference>
<dbReference type="RefSeq" id="WP_191026491.1">
    <property type="nucleotide sequence ID" value="NZ_JABBXD010000013.1"/>
</dbReference>
<evidence type="ECO:0000256" key="3">
    <source>
        <dbReference type="ARBA" id="ARBA00022692"/>
    </source>
</evidence>
<protein>
    <submittedName>
        <fullName evidence="10">Na(+)/H(+) antiporter subunit D</fullName>
    </submittedName>
</protein>
<dbReference type="PANTHER" id="PTHR42682">
    <property type="entry name" value="HYDROGENASE-4 COMPONENT F"/>
    <property type="match status" value="1"/>
</dbReference>
<feature type="transmembrane region" description="Helical" evidence="8">
    <location>
        <begin position="372"/>
        <end position="400"/>
    </location>
</feature>
<evidence type="ECO:0000256" key="5">
    <source>
        <dbReference type="ARBA" id="ARBA00023002"/>
    </source>
</evidence>
<evidence type="ECO:0000313" key="11">
    <source>
        <dbReference type="Proteomes" id="UP000624419"/>
    </source>
</evidence>
<proteinExistence type="predicted"/>
<feature type="transmembrane region" description="Helical" evidence="8">
    <location>
        <begin position="543"/>
        <end position="559"/>
    </location>
</feature>
<keyword evidence="4 8" id="KW-1133">Transmembrane helix</keyword>